<sequence length="589" mass="67442">PQYPDVQENPLTNDELEAFMKENDDKMNDLEIKFDQFQKQCEQMQDDLLNQMRNFIQNFQSGPPGEDKEHEAKTDTELLSTEDIYPLAIQEPPQNSDMHQIIKECCVEASEEQKQKMEDTMLDLVKICHHKQFLCIHDNVDDLIESALDSKLLSINSINSQRLDKKEQEIKNVEEQPAERRNHAEKSLQNLRVIHKSSISFNTSQISSVHAVAPILSTKEPENSLSMGYEHLSITPETEFDEVTESNAENLLPIPSECEVGLEDKRECDLLISENSPVCDNSDTFSDSEINDDISVCDNDFENIEYVEASLSDPEIVSVEEENVVQREEEEVDLEEISQVQDVVLREKLFSITRLISNIESLKDNSTPDRMLNSFESDNSLLDNFSPEFETFCDHLEETRSGNTTHANYTLPEYDLFCFEIEPDQERLINLVENDVPDNSSIDPLLEEVDLFLSDDSIPPGIENVADDPEGDVRFLEELLIDDSILSHELSVDNNPSILRPPPEPPDVESFFDLKPDMIAEEISDKLNEDKCFDPGREINISVKIEDDDHFPFVIVIRFFLPYFIFPEVSPLLLSTESEDTIFDPCISD</sequence>
<feature type="non-terminal residue" evidence="2">
    <location>
        <position position="1"/>
    </location>
</feature>
<protein>
    <recommendedName>
        <fullName evidence="3">Reverse transcriptase domain-containing protein</fullName>
    </recommendedName>
</protein>
<organism evidence="2">
    <name type="scientific">Tanacetum cinerariifolium</name>
    <name type="common">Dalmatian daisy</name>
    <name type="synonym">Chrysanthemum cinerariifolium</name>
    <dbReference type="NCBI Taxonomy" id="118510"/>
    <lineage>
        <taxon>Eukaryota</taxon>
        <taxon>Viridiplantae</taxon>
        <taxon>Streptophyta</taxon>
        <taxon>Embryophyta</taxon>
        <taxon>Tracheophyta</taxon>
        <taxon>Spermatophyta</taxon>
        <taxon>Magnoliopsida</taxon>
        <taxon>eudicotyledons</taxon>
        <taxon>Gunneridae</taxon>
        <taxon>Pentapetalae</taxon>
        <taxon>asterids</taxon>
        <taxon>campanulids</taxon>
        <taxon>Asterales</taxon>
        <taxon>Asteraceae</taxon>
        <taxon>Asteroideae</taxon>
        <taxon>Anthemideae</taxon>
        <taxon>Anthemidinae</taxon>
        <taxon>Tanacetum</taxon>
    </lineage>
</organism>
<feature type="coiled-coil region" evidence="1">
    <location>
        <begin position="13"/>
        <end position="54"/>
    </location>
</feature>
<proteinExistence type="predicted"/>
<evidence type="ECO:0000313" key="2">
    <source>
        <dbReference type="EMBL" id="GFB32246.1"/>
    </source>
</evidence>
<evidence type="ECO:0000256" key="1">
    <source>
        <dbReference type="SAM" id="Coils"/>
    </source>
</evidence>
<evidence type="ECO:0008006" key="3">
    <source>
        <dbReference type="Google" id="ProtNLM"/>
    </source>
</evidence>
<dbReference type="AlphaFoldDB" id="A0A699L9N8"/>
<accession>A0A699L9N8</accession>
<reference evidence="2" key="1">
    <citation type="journal article" date="2019" name="Sci. Rep.">
        <title>Draft genome of Tanacetum cinerariifolium, the natural source of mosquito coil.</title>
        <authorList>
            <person name="Yamashiro T."/>
            <person name="Shiraishi A."/>
            <person name="Satake H."/>
            <person name="Nakayama K."/>
        </authorList>
    </citation>
    <scope>NUCLEOTIDE SEQUENCE</scope>
</reference>
<keyword evidence="1" id="KW-0175">Coiled coil</keyword>
<name>A0A699L9N8_TANCI</name>
<dbReference type="EMBL" id="BKCJ010601727">
    <property type="protein sequence ID" value="GFB32246.1"/>
    <property type="molecule type" value="Genomic_DNA"/>
</dbReference>
<gene>
    <name evidence="2" type="ORF">Tci_704217</name>
</gene>
<comment type="caution">
    <text evidence="2">The sequence shown here is derived from an EMBL/GenBank/DDBJ whole genome shotgun (WGS) entry which is preliminary data.</text>
</comment>